<dbReference type="InterPro" id="IPR029063">
    <property type="entry name" value="SAM-dependent_MTases_sf"/>
</dbReference>
<feature type="coiled-coil region" evidence="1">
    <location>
        <begin position="686"/>
        <end position="713"/>
    </location>
</feature>
<organism evidence="3 4">
    <name type="scientific">Bernardetia litoralis (strain ATCC 23117 / DSM 6794 / NBRC 15988 / NCIMB 1366 / Fx l1 / Sio-4)</name>
    <name type="common">Flexibacter litoralis</name>
    <dbReference type="NCBI Taxonomy" id="880071"/>
    <lineage>
        <taxon>Bacteria</taxon>
        <taxon>Pseudomonadati</taxon>
        <taxon>Bacteroidota</taxon>
        <taxon>Cytophagia</taxon>
        <taxon>Cytophagales</taxon>
        <taxon>Bernardetiaceae</taxon>
        <taxon>Bernardetia</taxon>
    </lineage>
</organism>
<dbReference type="eggNOG" id="COG0286">
    <property type="taxonomic scope" value="Bacteria"/>
</dbReference>
<evidence type="ECO:0000256" key="1">
    <source>
        <dbReference type="SAM" id="Coils"/>
    </source>
</evidence>
<dbReference type="InterPro" id="IPR041635">
    <property type="entry name" value="Type_ISP_LLaBIII_C"/>
</dbReference>
<dbReference type="KEGG" id="fli:Fleli_1084"/>
<dbReference type="HOGENOM" id="CLU_322573_0_0_10"/>
<dbReference type="EMBL" id="CP003345">
    <property type="protein sequence ID" value="AFM03522.1"/>
    <property type="molecule type" value="Genomic_DNA"/>
</dbReference>
<evidence type="ECO:0000313" key="3">
    <source>
        <dbReference type="EMBL" id="AFM03522.1"/>
    </source>
</evidence>
<sequence length="897" mass="105619">MNFENKNIELPKFFAIDNLIAALQAEFDKNKIRNISAYRSLGTFASQFHSLPDENLLKTAILSHQIIFPLVESLFFVENTSNLEGVFFIKKDSVFQKLDVFSTYFKNGFLEQWKKYCLSLKEISHHFSKVKKEQIIVDWQRKFEVGVAPLEFSNFIQQSIANLEAPSLYQGTFFQDIQPSVGQSYTCTLSIWSYYLWKISLNNGGRNGNNSTNTQPIFWANAAYFVDVPKQTLLFGSQESEAHHFYRSIDSAYHIIVGNSFKTSQQNQFLYKDKNNDEVNFAAIDNRVMAAYTPIYEKNAFSPVPLRFVRWATDRLTDKGVIAVWLPSVVLHAPTYEGFRRRVQAEFDSVYVMDLEYKNVEKENPTNIVEEKTELSKENTKDFSTKENESVLLFLVRKSKKNDSNGFRLAHLRSQCPVFYWKTTKPYKSLKDFGEALLRTQFQNLSFKKVSQAVNYWIALPEDDFFGFMPLSHKLTQITKFADEETALFKWSSPALLTARDEWVYDFDKTNLEKKASYFSQIYNQECKRWQFSEQNESLQTFLGVKSTTNPVDTAKIKWNAELMQNLKRNAELSYDSFKIREASYRPFVKQFVYVDEVITHRPYQQFRFFPPQKEQTPNPTICVTVHKQVPLVVHATNFIPDNGYGARATHTFAKYFFDEETGEFKENITDWALEQFRHHYSSKPVKFKAKNFKELKKNLQSMKDNQVEARTLTKDTIFAYIYAVLHSPEYRKKYEKILHTELPRIPMYEDFWKWATWGEKLLDLHINYEEVTIYPLEREEKEDNEEEQKTENKTKKKAILKADRVRSLVWIDETTYLKNIPEEAWHYRLGVRSALEWVLEHHSERKLRDKTVKKAVEEGIFTTYSFDNQKEQLIELLRKVCRVSVETVGILREMEE</sequence>
<dbReference type="STRING" id="880071.Fleli_1084"/>
<proteinExistence type="predicted"/>
<keyword evidence="1" id="KW-0175">Coiled coil</keyword>
<dbReference type="Gene3D" id="3.40.50.150">
    <property type="entry name" value="Vaccinia Virus protein VP39"/>
    <property type="match status" value="1"/>
</dbReference>
<evidence type="ECO:0000259" key="2">
    <source>
        <dbReference type="Pfam" id="PF18135"/>
    </source>
</evidence>
<dbReference type="Pfam" id="PF18135">
    <property type="entry name" value="Type_ISP_C"/>
    <property type="match status" value="1"/>
</dbReference>
<dbReference type="AlphaFoldDB" id="I4AHT7"/>
<feature type="domain" description="Type ISP restriction-modification enzyme LLaBIII C-terminal specificity" evidence="2">
    <location>
        <begin position="488"/>
        <end position="877"/>
    </location>
</feature>
<name>I4AHT7_BERLS</name>
<dbReference type="Proteomes" id="UP000006054">
    <property type="component" value="Chromosome"/>
</dbReference>
<protein>
    <recommendedName>
        <fullName evidence="2">Type ISP restriction-modification enzyme LLaBIII C-terminal specificity domain-containing protein</fullName>
    </recommendedName>
</protein>
<keyword evidence="4" id="KW-1185">Reference proteome</keyword>
<accession>I4AHT7</accession>
<reference evidence="4" key="1">
    <citation type="submission" date="2012-06" db="EMBL/GenBank/DDBJ databases">
        <title>The complete genome of Flexibacter litoralis DSM 6794.</title>
        <authorList>
            <person name="Lucas S."/>
            <person name="Copeland A."/>
            <person name="Lapidus A."/>
            <person name="Glavina del Rio T."/>
            <person name="Dalin E."/>
            <person name="Tice H."/>
            <person name="Bruce D."/>
            <person name="Goodwin L."/>
            <person name="Pitluck S."/>
            <person name="Peters L."/>
            <person name="Ovchinnikova G."/>
            <person name="Lu M."/>
            <person name="Kyrpides N."/>
            <person name="Mavromatis K."/>
            <person name="Ivanova N."/>
            <person name="Brettin T."/>
            <person name="Detter J.C."/>
            <person name="Han C."/>
            <person name="Larimer F."/>
            <person name="Land M."/>
            <person name="Hauser L."/>
            <person name="Markowitz V."/>
            <person name="Cheng J.-F."/>
            <person name="Hugenholtz P."/>
            <person name="Woyke T."/>
            <person name="Wu D."/>
            <person name="Spring S."/>
            <person name="Lang E."/>
            <person name="Kopitz M."/>
            <person name="Brambilla E."/>
            <person name="Klenk H.-P."/>
            <person name="Eisen J.A."/>
        </authorList>
    </citation>
    <scope>NUCLEOTIDE SEQUENCE [LARGE SCALE GENOMIC DNA]</scope>
    <source>
        <strain evidence="4">ATCC 23117 / DSM 6794 / NBRC 15988 / NCIMB 1366 / Sio-4</strain>
    </source>
</reference>
<dbReference type="REBASE" id="49162">
    <property type="entry name" value="Fli6794ORF1084P"/>
</dbReference>
<gene>
    <name evidence="3" type="ordered locus">Fleli_1084</name>
</gene>
<dbReference type="RefSeq" id="WP_014796980.1">
    <property type="nucleotide sequence ID" value="NC_018018.1"/>
</dbReference>
<evidence type="ECO:0000313" key="4">
    <source>
        <dbReference type="Proteomes" id="UP000006054"/>
    </source>
</evidence>